<reference evidence="4" key="1">
    <citation type="journal article" date="2004" name="Nature">
        <title>Genome duplication in the teleost fish Tetraodon nigroviridis reveals the early vertebrate proto-karyotype.</title>
        <authorList>
            <person name="Jaillon O."/>
            <person name="Aury J.-M."/>
            <person name="Brunet F."/>
            <person name="Petit J.-L."/>
            <person name="Stange-Thomann N."/>
            <person name="Mauceli E."/>
            <person name="Bouneau L."/>
            <person name="Fischer C."/>
            <person name="Ozouf-Costaz C."/>
            <person name="Bernot A."/>
            <person name="Nicaud S."/>
            <person name="Jaffe D."/>
            <person name="Fisher S."/>
            <person name="Lutfalla G."/>
            <person name="Dossat C."/>
            <person name="Segurens B."/>
            <person name="Dasilva C."/>
            <person name="Salanoubat M."/>
            <person name="Levy M."/>
            <person name="Boudet N."/>
            <person name="Castellano S."/>
            <person name="Anthouard V."/>
            <person name="Jubin C."/>
            <person name="Castelli V."/>
            <person name="Katinka M."/>
            <person name="Vacherie B."/>
            <person name="Biemont C."/>
            <person name="Skalli Z."/>
            <person name="Cattolico L."/>
            <person name="Poulain J."/>
            <person name="De Berardinis V."/>
            <person name="Cruaud C."/>
            <person name="Duprat S."/>
            <person name="Brottier P."/>
            <person name="Coutanceau J.-P."/>
            <person name="Gouzy J."/>
            <person name="Parra G."/>
            <person name="Lardier G."/>
            <person name="Chapple C."/>
            <person name="McKernan K.J."/>
            <person name="McEwan P."/>
            <person name="Bosak S."/>
            <person name="Kellis M."/>
            <person name="Volff J.-N."/>
            <person name="Guigo R."/>
            <person name="Zody M.C."/>
            <person name="Mesirov J."/>
            <person name="Lindblad-Toh K."/>
            <person name="Birren B."/>
            <person name="Nusbaum C."/>
            <person name="Kahn D."/>
            <person name="Robinson-Rechavi M."/>
            <person name="Laudet V."/>
            <person name="Schachter V."/>
            <person name="Quetier F."/>
            <person name="Saurin W."/>
            <person name="Scarpelli C."/>
            <person name="Wincker P."/>
            <person name="Lander E.S."/>
            <person name="Weissenbach J."/>
            <person name="Roest Crollius H."/>
        </authorList>
    </citation>
    <scope>NUCLEOTIDE SEQUENCE [LARGE SCALE GENOMIC DNA]</scope>
</reference>
<dbReference type="InParanoid" id="H3DFV7"/>
<evidence type="ECO:0000313" key="4">
    <source>
        <dbReference type="Proteomes" id="UP000007303"/>
    </source>
</evidence>
<evidence type="ECO:0000256" key="1">
    <source>
        <dbReference type="SAM" id="Coils"/>
    </source>
</evidence>
<keyword evidence="4" id="KW-1185">Reference proteome</keyword>
<name>H3DFV7_TETNG</name>
<evidence type="ECO:0000256" key="2">
    <source>
        <dbReference type="SAM" id="MobiDB-lite"/>
    </source>
</evidence>
<keyword evidence="1" id="KW-0175">Coiled coil</keyword>
<organism evidence="3 4">
    <name type="scientific">Tetraodon nigroviridis</name>
    <name type="common">Spotted green pufferfish</name>
    <name type="synonym">Chelonodon nigroviridis</name>
    <dbReference type="NCBI Taxonomy" id="99883"/>
    <lineage>
        <taxon>Eukaryota</taxon>
        <taxon>Metazoa</taxon>
        <taxon>Chordata</taxon>
        <taxon>Craniata</taxon>
        <taxon>Vertebrata</taxon>
        <taxon>Euteleostomi</taxon>
        <taxon>Actinopterygii</taxon>
        <taxon>Neopterygii</taxon>
        <taxon>Teleostei</taxon>
        <taxon>Neoteleostei</taxon>
        <taxon>Acanthomorphata</taxon>
        <taxon>Eupercaria</taxon>
        <taxon>Tetraodontiformes</taxon>
        <taxon>Tetradontoidea</taxon>
        <taxon>Tetraodontidae</taxon>
        <taxon>Tetraodon</taxon>
    </lineage>
</organism>
<sequence length="135" mass="16224">MKAEEKEVKEMTQSLQEVQEYLKELEAFLVRHDEAQLQKRKWQHLNWTYNVWLPLQKRIERHLSRSRYMRERQSTYRACAEDSENRRYNRQCRVAGCKYNPSQSNHPVNKPAVSDTSSPAPHLDPRSGRRFFSCL</sequence>
<dbReference type="AlphaFoldDB" id="H3DFV7"/>
<reference evidence="3" key="2">
    <citation type="submission" date="2025-08" db="UniProtKB">
        <authorList>
            <consortium name="Ensembl"/>
        </authorList>
    </citation>
    <scope>IDENTIFICATION</scope>
</reference>
<accession>H3DFV7</accession>
<proteinExistence type="predicted"/>
<feature type="region of interest" description="Disordered" evidence="2">
    <location>
        <begin position="98"/>
        <end position="127"/>
    </location>
</feature>
<reference evidence="3" key="3">
    <citation type="submission" date="2025-09" db="UniProtKB">
        <authorList>
            <consortium name="Ensembl"/>
        </authorList>
    </citation>
    <scope>IDENTIFICATION</scope>
</reference>
<dbReference type="Ensembl" id="ENSTNIT00000019631.1">
    <property type="protein sequence ID" value="ENSTNIP00000019401.1"/>
    <property type="gene ID" value="ENSTNIG00000016307.1"/>
</dbReference>
<evidence type="ECO:0000313" key="3">
    <source>
        <dbReference type="Ensembl" id="ENSTNIP00000019401.1"/>
    </source>
</evidence>
<feature type="coiled-coil region" evidence="1">
    <location>
        <begin position="1"/>
        <end position="38"/>
    </location>
</feature>
<dbReference type="HOGENOM" id="CLU_1885144_0_0_1"/>
<dbReference type="Proteomes" id="UP000007303">
    <property type="component" value="Unassembled WGS sequence"/>
</dbReference>
<protein>
    <submittedName>
        <fullName evidence="3">Uncharacterized protein</fullName>
    </submittedName>
</protein>